<evidence type="ECO:0000256" key="2">
    <source>
        <dbReference type="ARBA" id="ARBA00022448"/>
    </source>
</evidence>
<keyword evidence="5 8" id="KW-0812">Transmembrane</keyword>
<dbReference type="GO" id="GO:0005886">
    <property type="term" value="C:plasma membrane"/>
    <property type="evidence" value="ECO:0007669"/>
    <property type="project" value="UniProtKB-SubCell"/>
</dbReference>
<accession>A0A553V0J4</accession>
<feature type="transmembrane region" description="Helical" evidence="8">
    <location>
        <begin position="169"/>
        <end position="198"/>
    </location>
</feature>
<feature type="transmembrane region" description="Helical" evidence="8">
    <location>
        <begin position="204"/>
        <end position="224"/>
    </location>
</feature>
<evidence type="ECO:0000256" key="4">
    <source>
        <dbReference type="ARBA" id="ARBA00022597"/>
    </source>
</evidence>
<sequence length="345" mass="36251">MKDFLLKLLSGMAIAVVIALAPNAILGGLLKPYAHIHAVGLFVDALVILQALLSLITGVLVGLNFNFNPLKSSIIGAAAFIASGVVKHTPNGLVLAGVGDLLTVLVVVALAVKITQWLGDRFGSLTIILQPIAVGVFCGFVGLLILPYTTGVTLQIGQAIMYFTQLHPLLMCILISISYAFIIISPISTVAVSLIIGISGLASGAANMGVVSTTAVLIVGSLLAKNRAGVSVAILLGAMKMMIPNFFKSPIMSTCVFANGVLAGLITYFFQITGDAKSAGFGIVGLIGPIKAYEEALLNQLDLPLMRVVLTYGVLPFVGAIILHLLCCKLFRAYHHKIYYFQQAA</sequence>
<evidence type="ECO:0000259" key="9">
    <source>
        <dbReference type="Pfam" id="PF13303"/>
    </source>
</evidence>
<keyword evidence="2" id="KW-0813">Transport</keyword>
<evidence type="ECO:0000256" key="3">
    <source>
        <dbReference type="ARBA" id="ARBA00022475"/>
    </source>
</evidence>
<gene>
    <name evidence="10" type="ORF">FNE76_02605</name>
</gene>
<dbReference type="RefSeq" id="WP_120947906.1">
    <property type="nucleotide sequence ID" value="NZ_QXQS01000003.1"/>
</dbReference>
<proteinExistence type="predicted"/>
<feature type="transmembrane region" description="Helical" evidence="8">
    <location>
        <begin position="93"/>
        <end position="115"/>
    </location>
</feature>
<feature type="domain" description="Phosphotransferase system EIIC" evidence="9">
    <location>
        <begin position="7"/>
        <end position="339"/>
    </location>
</feature>
<comment type="subcellular location">
    <subcellularLocation>
        <location evidence="1">Cell membrane</location>
        <topology evidence="1">Multi-pass membrane protein</topology>
    </subcellularLocation>
</comment>
<organism evidence="10 11">
    <name type="scientific">Helicobacter mehlei</name>
    <dbReference type="NCBI Taxonomy" id="2316080"/>
    <lineage>
        <taxon>Bacteria</taxon>
        <taxon>Pseudomonadati</taxon>
        <taxon>Campylobacterota</taxon>
        <taxon>Epsilonproteobacteria</taxon>
        <taxon>Campylobacterales</taxon>
        <taxon>Helicobacteraceae</taxon>
        <taxon>Helicobacter</taxon>
    </lineage>
</organism>
<comment type="caution">
    <text evidence="10">The sequence shown here is derived from an EMBL/GenBank/DDBJ whole genome shotgun (WGS) entry which is preliminary data.</text>
</comment>
<feature type="transmembrane region" description="Helical" evidence="8">
    <location>
        <begin position="38"/>
        <end position="63"/>
    </location>
</feature>
<dbReference type="AlphaFoldDB" id="A0A553V0J4"/>
<keyword evidence="3" id="KW-1003">Cell membrane</keyword>
<keyword evidence="7 8" id="KW-0472">Membrane</keyword>
<feature type="transmembrane region" description="Helical" evidence="8">
    <location>
        <begin position="245"/>
        <end position="270"/>
    </location>
</feature>
<evidence type="ECO:0000313" key="10">
    <source>
        <dbReference type="EMBL" id="TSA85994.1"/>
    </source>
</evidence>
<keyword evidence="4 10" id="KW-0762">Sugar transport</keyword>
<evidence type="ECO:0000256" key="6">
    <source>
        <dbReference type="ARBA" id="ARBA00022989"/>
    </source>
</evidence>
<dbReference type="Pfam" id="PF13303">
    <property type="entry name" value="PTS_EIIC_2"/>
    <property type="match status" value="1"/>
</dbReference>
<feature type="transmembrane region" description="Helical" evidence="8">
    <location>
        <begin position="6"/>
        <end position="26"/>
    </location>
</feature>
<evidence type="ECO:0000256" key="5">
    <source>
        <dbReference type="ARBA" id="ARBA00022692"/>
    </source>
</evidence>
<evidence type="ECO:0000256" key="7">
    <source>
        <dbReference type="ARBA" id="ARBA00023136"/>
    </source>
</evidence>
<dbReference type="EMBL" id="VKGC01000004">
    <property type="protein sequence ID" value="TSA85994.1"/>
    <property type="molecule type" value="Genomic_DNA"/>
</dbReference>
<protein>
    <submittedName>
        <fullName evidence="10">PTS sugar transporter subunit IIC</fullName>
    </submittedName>
</protein>
<keyword evidence="6 8" id="KW-1133">Transmembrane helix</keyword>
<reference evidence="10" key="1">
    <citation type="submission" date="2019-07" db="EMBL/GenBank/DDBJ databases">
        <title>Helicobacter labacensis sp. nov., Helicobacter mehlei sp. nov. and Helicobacter vulpis sp. nov., isolated from gastric mucosa of red fox (Vulpis vulpis).</title>
        <authorList>
            <person name="Kusar D."/>
            <person name="Gruntar I."/>
            <person name="Pate M."/>
            <person name="Zajc U."/>
            <person name="Ocepek M."/>
        </authorList>
    </citation>
    <scope>NUCLEOTIDE SEQUENCE [LARGE SCALE GENOMIC DNA]</scope>
    <source>
        <strain evidence="10">L8b</strain>
    </source>
</reference>
<reference evidence="10" key="2">
    <citation type="submission" date="2019-07" db="EMBL/GenBank/DDBJ databases">
        <authorList>
            <person name="Papic B."/>
        </authorList>
    </citation>
    <scope>NUCLEOTIDE SEQUENCE [LARGE SCALE GENOMIC DNA]</scope>
    <source>
        <strain evidence="10">L8b</strain>
    </source>
</reference>
<feature type="transmembrane region" description="Helical" evidence="8">
    <location>
        <begin position="309"/>
        <end position="331"/>
    </location>
</feature>
<name>A0A553V0J4_9HELI</name>
<feature type="transmembrane region" description="Helical" evidence="8">
    <location>
        <begin position="127"/>
        <end position="148"/>
    </location>
</feature>
<evidence type="ECO:0000313" key="11">
    <source>
        <dbReference type="Proteomes" id="UP000319322"/>
    </source>
</evidence>
<keyword evidence="11" id="KW-1185">Reference proteome</keyword>
<dbReference type="InterPro" id="IPR003352">
    <property type="entry name" value="PTS_EIIC"/>
</dbReference>
<dbReference type="Proteomes" id="UP000319322">
    <property type="component" value="Unassembled WGS sequence"/>
</dbReference>
<evidence type="ECO:0000256" key="8">
    <source>
        <dbReference type="SAM" id="Phobius"/>
    </source>
</evidence>
<evidence type="ECO:0000256" key="1">
    <source>
        <dbReference type="ARBA" id="ARBA00004651"/>
    </source>
</evidence>
<dbReference type="GO" id="GO:0008982">
    <property type="term" value="F:protein-N(PI)-phosphohistidine-sugar phosphotransferase activity"/>
    <property type="evidence" value="ECO:0007669"/>
    <property type="project" value="InterPro"/>
</dbReference>
<dbReference type="GO" id="GO:0009401">
    <property type="term" value="P:phosphoenolpyruvate-dependent sugar phosphotransferase system"/>
    <property type="evidence" value="ECO:0007669"/>
    <property type="project" value="InterPro"/>
</dbReference>